<feature type="compositionally biased region" description="Polar residues" evidence="1">
    <location>
        <begin position="477"/>
        <end position="488"/>
    </location>
</feature>
<proteinExistence type="predicted"/>
<organism evidence="3 4">
    <name type="scientific">Blastococcus tunisiensis</name>
    <dbReference type="NCBI Taxonomy" id="1798228"/>
    <lineage>
        <taxon>Bacteria</taxon>
        <taxon>Bacillati</taxon>
        <taxon>Actinomycetota</taxon>
        <taxon>Actinomycetes</taxon>
        <taxon>Geodermatophilales</taxon>
        <taxon>Geodermatophilaceae</taxon>
        <taxon>Blastococcus</taxon>
    </lineage>
</organism>
<dbReference type="EMBL" id="FOND01000020">
    <property type="protein sequence ID" value="SFF62744.1"/>
    <property type="molecule type" value="Genomic_DNA"/>
</dbReference>
<gene>
    <name evidence="3" type="ORF">SAMN05216574_1201</name>
</gene>
<feature type="region of interest" description="Disordered" evidence="1">
    <location>
        <begin position="471"/>
        <end position="510"/>
    </location>
</feature>
<sequence>MQSTAQAPSRVEARLADWLGTCSEPTPVLPVSALDDAQVAAELGRIERNRARETAREAELILRLAALRPDVDDPPAGSRGGRSRTWRRTAPEFAGVSEFFPDELAHALNLGRGTAAFRARRAFVWQQGLPATFAALRRGELDERRAGVLADALQHAAPELARAVEAGLLGEARDLSPARLRARALELLAELDAEAIGQRHEEAKAAADVRCREAADGMATLAADMTAEEAAACYDVIDQLAAMAKADGDPRPIGAIRAAIMGMLILRPADCGLPGVTVNLAVTAALDGLEGASARGGEVNGFGLTAAHLRDLLTRVGALGLPAPEGGRLTFALTDADGRLLATATGAELARLARRGCPQHPHGPTDGDPATGRDATGDSVGDSAAGCGCPVLGMPPATDAYEPTAAQHRFTSTRDRRCRTPNCGQRAGWADHDHVIPHADGGATTCTNLCCLCRSHHRLKTFARGWTFRMDPDGTLHVTSPSGITRTTRPPGLRPPPQPDPDPPPDDHPD</sequence>
<dbReference type="InterPro" id="IPR003870">
    <property type="entry name" value="DUF222"/>
</dbReference>
<dbReference type="SMART" id="SM00507">
    <property type="entry name" value="HNHc"/>
    <property type="match status" value="1"/>
</dbReference>
<dbReference type="InterPro" id="IPR003615">
    <property type="entry name" value="HNH_nuc"/>
</dbReference>
<evidence type="ECO:0000313" key="4">
    <source>
        <dbReference type="Proteomes" id="UP000198589"/>
    </source>
</evidence>
<evidence type="ECO:0000313" key="3">
    <source>
        <dbReference type="EMBL" id="SFF62744.1"/>
    </source>
</evidence>
<dbReference type="Pfam" id="PF02720">
    <property type="entry name" value="DUF222"/>
    <property type="match status" value="1"/>
</dbReference>
<feature type="non-terminal residue" evidence="3">
    <location>
        <position position="510"/>
    </location>
</feature>
<dbReference type="Proteomes" id="UP000198589">
    <property type="component" value="Unassembled WGS sequence"/>
</dbReference>
<dbReference type="AlphaFoldDB" id="A0A1I2K741"/>
<evidence type="ECO:0000256" key="1">
    <source>
        <dbReference type="SAM" id="MobiDB-lite"/>
    </source>
</evidence>
<dbReference type="RefSeq" id="WP_139228963.1">
    <property type="nucleotide sequence ID" value="NZ_FOND01000020.1"/>
</dbReference>
<dbReference type="OrthoDB" id="5244772at2"/>
<feature type="region of interest" description="Disordered" evidence="1">
    <location>
        <begin position="355"/>
        <end position="379"/>
    </location>
</feature>
<dbReference type="STRING" id="1798228.SAMN05216574_1201"/>
<protein>
    <recommendedName>
        <fullName evidence="2">HNH nuclease domain-containing protein</fullName>
    </recommendedName>
</protein>
<feature type="compositionally biased region" description="Pro residues" evidence="1">
    <location>
        <begin position="492"/>
        <end position="502"/>
    </location>
</feature>
<evidence type="ECO:0000259" key="2">
    <source>
        <dbReference type="SMART" id="SM00507"/>
    </source>
</evidence>
<keyword evidence="4" id="KW-1185">Reference proteome</keyword>
<reference evidence="4" key="1">
    <citation type="submission" date="2016-10" db="EMBL/GenBank/DDBJ databases">
        <authorList>
            <person name="Varghese N."/>
            <person name="Submissions S."/>
        </authorList>
    </citation>
    <scope>NUCLEOTIDE SEQUENCE [LARGE SCALE GENOMIC DNA]</scope>
    <source>
        <strain evidence="4">DSM 46838</strain>
    </source>
</reference>
<accession>A0A1I2K741</accession>
<dbReference type="Gene3D" id="1.10.30.50">
    <property type="match status" value="1"/>
</dbReference>
<feature type="domain" description="HNH nuclease" evidence="2">
    <location>
        <begin position="406"/>
        <end position="458"/>
    </location>
</feature>
<dbReference type="CDD" id="cd00085">
    <property type="entry name" value="HNHc"/>
    <property type="match status" value="1"/>
</dbReference>
<name>A0A1I2K741_9ACTN</name>